<evidence type="ECO:0008006" key="2">
    <source>
        <dbReference type="Google" id="ProtNLM"/>
    </source>
</evidence>
<feature type="non-terminal residue" evidence="1">
    <location>
        <position position="241"/>
    </location>
</feature>
<reference evidence="1" key="1">
    <citation type="journal article" date="2014" name="Front. Microbiol.">
        <title>High frequency of phylogenetically diverse reductive dehalogenase-homologous genes in deep subseafloor sedimentary metagenomes.</title>
        <authorList>
            <person name="Kawai M."/>
            <person name="Futagami T."/>
            <person name="Toyoda A."/>
            <person name="Takaki Y."/>
            <person name="Nishi S."/>
            <person name="Hori S."/>
            <person name="Arai W."/>
            <person name="Tsubouchi T."/>
            <person name="Morono Y."/>
            <person name="Uchiyama I."/>
            <person name="Ito T."/>
            <person name="Fujiyama A."/>
            <person name="Inagaki F."/>
            <person name="Takami H."/>
        </authorList>
    </citation>
    <scope>NUCLEOTIDE SEQUENCE</scope>
    <source>
        <strain evidence="1">Expedition CK06-06</strain>
    </source>
</reference>
<proteinExistence type="predicted"/>
<dbReference type="Pfam" id="PF06675">
    <property type="entry name" value="DUF1177"/>
    <property type="match status" value="1"/>
</dbReference>
<gene>
    <name evidence="1" type="ORF">S01H1_62654</name>
</gene>
<accession>X0YZ87</accession>
<sequence length="241" mass="25495">MFNQVLEIYDLLDSPTASGREVAGLFRSRGLTEVSVKTIKGERGQTDFIKVRIPGTEGKTSGGSAPTLGVVGRLGGVGARPEMVGIVSDADGAVTALSVALKLGDMQAKGDRLKGDVVVATHVCPSSPITPHEPVPFMGSPVDIGVMNREEIDGSMDAVLSIDTTKGNRIVKWRGFAITPTVKEGWILKVSDDLLDIMEITTGRIPRVCPITTQDITPYGTGIDHINSIMQPCTATDVPVV</sequence>
<organism evidence="1">
    <name type="scientific">marine sediment metagenome</name>
    <dbReference type="NCBI Taxonomy" id="412755"/>
    <lineage>
        <taxon>unclassified sequences</taxon>
        <taxon>metagenomes</taxon>
        <taxon>ecological metagenomes</taxon>
    </lineage>
</organism>
<evidence type="ECO:0000313" key="1">
    <source>
        <dbReference type="EMBL" id="GAG41781.1"/>
    </source>
</evidence>
<protein>
    <recommendedName>
        <fullName evidence="2">DUF1177 domain-containing protein</fullName>
    </recommendedName>
</protein>
<dbReference type="EMBL" id="BARS01041168">
    <property type="protein sequence ID" value="GAG41781.1"/>
    <property type="molecule type" value="Genomic_DNA"/>
</dbReference>
<dbReference type="InterPro" id="IPR009561">
    <property type="entry name" value="DUF1177"/>
</dbReference>
<dbReference type="AlphaFoldDB" id="X0YZ87"/>
<name>X0YZ87_9ZZZZ</name>
<comment type="caution">
    <text evidence="1">The sequence shown here is derived from an EMBL/GenBank/DDBJ whole genome shotgun (WGS) entry which is preliminary data.</text>
</comment>